<feature type="region of interest" description="Disordered" evidence="1">
    <location>
        <begin position="65"/>
        <end position="92"/>
    </location>
</feature>
<dbReference type="RefSeq" id="WP_204014115.1">
    <property type="nucleotide sequence ID" value="NZ_BOOG01000015.1"/>
</dbReference>
<evidence type="ECO:0000313" key="2">
    <source>
        <dbReference type="EMBL" id="GIH69472.1"/>
    </source>
</evidence>
<keyword evidence="3" id="KW-1185">Reference proteome</keyword>
<organism evidence="2 3">
    <name type="scientific">Sphaerimonospora thailandensis</name>
    <dbReference type="NCBI Taxonomy" id="795644"/>
    <lineage>
        <taxon>Bacteria</taxon>
        <taxon>Bacillati</taxon>
        <taxon>Actinomycetota</taxon>
        <taxon>Actinomycetes</taxon>
        <taxon>Streptosporangiales</taxon>
        <taxon>Streptosporangiaceae</taxon>
        <taxon>Sphaerimonospora</taxon>
    </lineage>
</organism>
<dbReference type="AlphaFoldDB" id="A0A8J3R5I2"/>
<dbReference type="EMBL" id="BOOG01000015">
    <property type="protein sequence ID" value="GIH69472.1"/>
    <property type="molecule type" value="Genomic_DNA"/>
</dbReference>
<evidence type="ECO:0000256" key="1">
    <source>
        <dbReference type="SAM" id="MobiDB-lite"/>
    </source>
</evidence>
<sequence length="92" mass="10022">MTTEPMTGERLADIRRRDDISLRLATDPRYALTQAEADRRDLLCEVERLRAQLLDAVATIESALDPGDQADRDALDGSVLDEANAPGGIADV</sequence>
<name>A0A8J3R5I2_9ACTN</name>
<gene>
    <name evidence="2" type="ORF">Mth01_17250</name>
</gene>
<evidence type="ECO:0000313" key="3">
    <source>
        <dbReference type="Proteomes" id="UP000610966"/>
    </source>
</evidence>
<accession>A0A8J3R5I2</accession>
<dbReference type="Proteomes" id="UP000610966">
    <property type="component" value="Unassembled WGS sequence"/>
</dbReference>
<comment type="caution">
    <text evidence="2">The sequence shown here is derived from an EMBL/GenBank/DDBJ whole genome shotgun (WGS) entry which is preliminary data.</text>
</comment>
<reference evidence="2" key="1">
    <citation type="submission" date="2021-01" db="EMBL/GenBank/DDBJ databases">
        <title>Whole genome shotgun sequence of Sphaerimonospora thailandensis NBRC 107569.</title>
        <authorList>
            <person name="Komaki H."/>
            <person name="Tamura T."/>
        </authorList>
    </citation>
    <scope>NUCLEOTIDE SEQUENCE</scope>
    <source>
        <strain evidence="2">NBRC 107569</strain>
    </source>
</reference>
<protein>
    <submittedName>
        <fullName evidence="2">Uncharacterized protein</fullName>
    </submittedName>
</protein>
<proteinExistence type="predicted"/>